<dbReference type="Proteomes" id="UP001500909">
    <property type="component" value="Unassembled WGS sequence"/>
</dbReference>
<evidence type="ECO:0000256" key="1">
    <source>
        <dbReference type="ARBA" id="ARBA00004431"/>
    </source>
</evidence>
<evidence type="ECO:0008006" key="9">
    <source>
        <dbReference type="Google" id="ProtNLM"/>
    </source>
</evidence>
<comment type="caution">
    <text evidence="7">The sequence shown here is derived from an EMBL/GenBank/DDBJ whole genome shotgun (WGS) entry which is preliminary data.</text>
</comment>
<keyword evidence="5" id="KW-0717">Septation</keyword>
<evidence type="ECO:0000256" key="2">
    <source>
        <dbReference type="ARBA" id="ARBA00009323"/>
    </source>
</evidence>
<proteinExistence type="inferred from homology"/>
<evidence type="ECO:0000313" key="7">
    <source>
        <dbReference type="EMBL" id="GAA0471602.1"/>
    </source>
</evidence>
<evidence type="ECO:0000256" key="3">
    <source>
        <dbReference type="ARBA" id="ARBA00022618"/>
    </source>
</evidence>
<keyword evidence="3" id="KW-0132">Cell division</keyword>
<evidence type="ECO:0000256" key="6">
    <source>
        <dbReference type="ARBA" id="ARBA00023306"/>
    </source>
</evidence>
<keyword evidence="6" id="KW-0131">Cell cycle</keyword>
<gene>
    <name evidence="7" type="ORF">GCM10010361_39680</name>
</gene>
<evidence type="ECO:0000256" key="5">
    <source>
        <dbReference type="ARBA" id="ARBA00023210"/>
    </source>
</evidence>
<protein>
    <recommendedName>
        <fullName evidence="9">SsgD protein</fullName>
    </recommendedName>
</protein>
<organism evidence="7 8">
    <name type="scientific">Streptomyces olivaceiscleroticus</name>
    <dbReference type="NCBI Taxonomy" id="68245"/>
    <lineage>
        <taxon>Bacteria</taxon>
        <taxon>Bacillati</taxon>
        <taxon>Actinomycetota</taxon>
        <taxon>Actinomycetes</taxon>
        <taxon>Kitasatosporales</taxon>
        <taxon>Streptomycetaceae</taxon>
        <taxon>Streptomyces</taxon>
    </lineage>
</organism>
<comment type="similarity">
    <text evidence="2">Belongs to the SsgA family.</text>
</comment>
<comment type="subcellular location">
    <subcellularLocation>
        <location evidence="1">Cell septum</location>
    </subcellularLocation>
</comment>
<name>A0ABP3K845_9ACTN</name>
<keyword evidence="8" id="KW-1185">Reference proteome</keyword>
<evidence type="ECO:0000256" key="4">
    <source>
        <dbReference type="ARBA" id="ARBA00022969"/>
    </source>
</evidence>
<keyword evidence="4" id="KW-0749">Sporulation</keyword>
<dbReference type="Gene3D" id="2.30.31.20">
    <property type="entry name" value="Sporulation-specific cell division protein SsgB"/>
    <property type="match status" value="1"/>
</dbReference>
<dbReference type="EMBL" id="BAAABY010000029">
    <property type="protein sequence ID" value="GAA0471602.1"/>
    <property type="molecule type" value="Genomic_DNA"/>
</dbReference>
<reference evidence="8" key="1">
    <citation type="journal article" date="2019" name="Int. J. Syst. Evol. Microbiol.">
        <title>The Global Catalogue of Microorganisms (GCM) 10K type strain sequencing project: providing services to taxonomists for standard genome sequencing and annotation.</title>
        <authorList>
            <consortium name="The Broad Institute Genomics Platform"/>
            <consortium name="The Broad Institute Genome Sequencing Center for Infectious Disease"/>
            <person name="Wu L."/>
            <person name="Ma J."/>
        </authorList>
    </citation>
    <scope>NUCLEOTIDE SEQUENCE [LARGE SCALE GENOMIC DNA]</scope>
    <source>
        <strain evidence="8">JCM 4805</strain>
    </source>
</reference>
<dbReference type="InterPro" id="IPR038658">
    <property type="entry name" value="SsgB_sf"/>
</dbReference>
<dbReference type="Pfam" id="PF04686">
    <property type="entry name" value="SsgA"/>
    <property type="match status" value="1"/>
</dbReference>
<sequence>MPDIIDHAVQAGLIATEPQSRAVLARLRYKSSDPFAVQAIFPASAALDGTEVRWTFGRELLAEGMREPAGDGDVHAWPCGPRHTMLEFHASEGMAMVRFVSADLRRFLSSTYLVVPRGSETRHLDVDADLAALLREA</sequence>
<evidence type="ECO:0000313" key="8">
    <source>
        <dbReference type="Proteomes" id="UP001500909"/>
    </source>
</evidence>
<dbReference type="RefSeq" id="WP_346096350.1">
    <property type="nucleotide sequence ID" value="NZ_BAAABY010000029.1"/>
</dbReference>
<accession>A0ABP3K845</accession>
<dbReference type="InterPro" id="IPR006776">
    <property type="entry name" value="SsgB"/>
</dbReference>